<evidence type="ECO:0000259" key="4">
    <source>
        <dbReference type="Pfam" id="PF00881"/>
    </source>
</evidence>
<comment type="caution">
    <text evidence="5">The sequence shown here is derived from an EMBL/GenBank/DDBJ whole genome shotgun (WGS) entry which is preliminary data.</text>
</comment>
<keyword evidence="2" id="KW-0288">FMN</keyword>
<evidence type="ECO:0000256" key="3">
    <source>
        <dbReference type="ARBA" id="ARBA00023002"/>
    </source>
</evidence>
<evidence type="ECO:0000313" key="6">
    <source>
        <dbReference type="Proteomes" id="UP000316988"/>
    </source>
</evidence>
<dbReference type="EMBL" id="VLNT01000012">
    <property type="protein sequence ID" value="TSD58722.1"/>
    <property type="molecule type" value="Genomic_DNA"/>
</dbReference>
<gene>
    <name evidence="5" type="ORF">FNM00_13770</name>
</gene>
<dbReference type="InterPro" id="IPR000415">
    <property type="entry name" value="Nitroreductase-like"/>
</dbReference>
<keyword evidence="6" id="KW-1185">Reference proteome</keyword>
<accession>A0A554RXB7</accession>
<keyword evidence="1" id="KW-0285">Flavoprotein</keyword>
<dbReference type="Pfam" id="PF00881">
    <property type="entry name" value="Nitroreductase"/>
    <property type="match status" value="1"/>
</dbReference>
<evidence type="ECO:0000256" key="1">
    <source>
        <dbReference type="ARBA" id="ARBA00022630"/>
    </source>
</evidence>
<evidence type="ECO:0000256" key="2">
    <source>
        <dbReference type="ARBA" id="ARBA00022643"/>
    </source>
</evidence>
<keyword evidence="3" id="KW-0560">Oxidoreductase</keyword>
<dbReference type="InterPro" id="IPR050627">
    <property type="entry name" value="Nitroreductase/BluB"/>
</dbReference>
<proteinExistence type="predicted"/>
<dbReference type="OrthoDB" id="9798230at2"/>
<evidence type="ECO:0000313" key="5">
    <source>
        <dbReference type="EMBL" id="TSD58722.1"/>
    </source>
</evidence>
<organism evidence="5 6">
    <name type="scientific">Aeromicrobium piscarium</name>
    <dbReference type="NCBI Taxonomy" id="2590901"/>
    <lineage>
        <taxon>Bacteria</taxon>
        <taxon>Bacillati</taxon>
        <taxon>Actinomycetota</taxon>
        <taxon>Actinomycetes</taxon>
        <taxon>Propionibacteriales</taxon>
        <taxon>Nocardioidaceae</taxon>
        <taxon>Aeromicrobium</taxon>
    </lineage>
</organism>
<dbReference type="PANTHER" id="PTHR23026:SF90">
    <property type="entry name" value="IODOTYROSINE DEIODINASE 1"/>
    <property type="match status" value="1"/>
</dbReference>
<reference evidence="5 6" key="1">
    <citation type="submission" date="2019-07" db="EMBL/GenBank/DDBJ databases">
        <authorList>
            <person name="Zhao L.H."/>
        </authorList>
    </citation>
    <scope>NUCLEOTIDE SEQUENCE [LARGE SCALE GENOMIC DNA]</scope>
    <source>
        <strain evidence="5 6">Co35</strain>
    </source>
</reference>
<protein>
    <submittedName>
        <fullName evidence="5">Nitroreductase</fullName>
    </submittedName>
</protein>
<feature type="domain" description="Nitroreductase" evidence="4">
    <location>
        <begin position="20"/>
        <end position="202"/>
    </location>
</feature>
<sequence length="227" mass="25455">MAYSRCMAEENVLFDDLVGRRGSCRGYAPGPVSSEVLEQIVTTAQRAPSWCNTQPWQTEIVSGAALDRLRKALAEDDRWGSDFEFPGSYEGVYRDRRREVGWQLYEAVGVERGDREGSARQMLLNFDFFGAPHAAFITVPASVGVYALVDVGSYVQTFLLAIESHGLGAIAQAALAQKAEFLRDWFEWDDDRKMVCAISFGHPDRDHPANSFRSRRVPVAEAVRFHD</sequence>
<dbReference type="AlphaFoldDB" id="A0A554RXB7"/>
<name>A0A554RXB7_9ACTN</name>
<dbReference type="Gene3D" id="3.40.109.10">
    <property type="entry name" value="NADH Oxidase"/>
    <property type="match status" value="1"/>
</dbReference>
<dbReference type="SUPFAM" id="SSF55469">
    <property type="entry name" value="FMN-dependent nitroreductase-like"/>
    <property type="match status" value="1"/>
</dbReference>
<dbReference type="PANTHER" id="PTHR23026">
    <property type="entry name" value="NADPH NITROREDUCTASE"/>
    <property type="match status" value="1"/>
</dbReference>
<dbReference type="Proteomes" id="UP000316988">
    <property type="component" value="Unassembled WGS sequence"/>
</dbReference>
<dbReference type="GO" id="GO:0016491">
    <property type="term" value="F:oxidoreductase activity"/>
    <property type="evidence" value="ECO:0007669"/>
    <property type="project" value="UniProtKB-KW"/>
</dbReference>
<dbReference type="InterPro" id="IPR029479">
    <property type="entry name" value="Nitroreductase"/>
</dbReference>
<dbReference type="CDD" id="cd02136">
    <property type="entry name" value="PnbA_NfnB-like"/>
    <property type="match status" value="1"/>
</dbReference>